<evidence type="ECO:0000256" key="5">
    <source>
        <dbReference type="ARBA" id="ARBA00022500"/>
    </source>
</evidence>
<keyword evidence="12" id="KW-0282">Flagellum</keyword>
<dbReference type="Proteomes" id="UP001589865">
    <property type="component" value="Unassembled WGS sequence"/>
</dbReference>
<dbReference type="Pfam" id="PF03748">
    <property type="entry name" value="FliL"/>
    <property type="match status" value="1"/>
</dbReference>
<evidence type="ECO:0000256" key="7">
    <source>
        <dbReference type="ARBA" id="ARBA00022779"/>
    </source>
</evidence>
<comment type="caution">
    <text evidence="12">The sequence shown here is derived from an EMBL/GenBank/DDBJ whole genome shotgun (WGS) entry which is preliminary data.</text>
</comment>
<comment type="similarity">
    <text evidence="3 10">Belongs to the FliL family.</text>
</comment>
<comment type="subcellular location">
    <subcellularLocation>
        <location evidence="10">Cell inner membrane</location>
    </subcellularLocation>
    <subcellularLocation>
        <location evidence="2">Cell membrane</location>
        <topology evidence="2">Single-pass membrane protein</topology>
    </subcellularLocation>
</comment>
<evidence type="ECO:0000256" key="3">
    <source>
        <dbReference type="ARBA" id="ARBA00008281"/>
    </source>
</evidence>
<comment type="function">
    <text evidence="1 10">Controls the rotational direction of flagella during chemotaxis.</text>
</comment>
<feature type="compositionally biased region" description="Low complexity" evidence="11">
    <location>
        <begin position="68"/>
        <end position="84"/>
    </location>
</feature>
<dbReference type="InterPro" id="IPR005503">
    <property type="entry name" value="FliL"/>
</dbReference>
<feature type="region of interest" description="Disordered" evidence="11">
    <location>
        <begin position="1"/>
        <end position="20"/>
    </location>
</feature>
<proteinExistence type="inferred from homology"/>
<dbReference type="EMBL" id="JBHLUN010000003">
    <property type="protein sequence ID" value="MFC0407519.1"/>
    <property type="molecule type" value="Genomic_DNA"/>
</dbReference>
<accession>A0ABV6JPH3</accession>
<feature type="transmembrane region" description="Helical" evidence="10">
    <location>
        <begin position="26"/>
        <end position="48"/>
    </location>
</feature>
<feature type="compositionally biased region" description="Basic and acidic residues" evidence="11">
    <location>
        <begin position="57"/>
        <end position="67"/>
    </location>
</feature>
<evidence type="ECO:0000256" key="11">
    <source>
        <dbReference type="SAM" id="MobiDB-lite"/>
    </source>
</evidence>
<reference evidence="12 13" key="1">
    <citation type="submission" date="2024-09" db="EMBL/GenBank/DDBJ databases">
        <authorList>
            <person name="Sun Q."/>
            <person name="Mori K."/>
        </authorList>
    </citation>
    <scope>NUCLEOTIDE SEQUENCE [LARGE SCALE GENOMIC DNA]</scope>
    <source>
        <strain evidence="12 13">TBRC 5777</strain>
    </source>
</reference>
<keyword evidence="5 10" id="KW-0145">Chemotaxis</keyword>
<gene>
    <name evidence="12" type="ORF">ACFFGY_04620</name>
</gene>
<keyword evidence="13" id="KW-1185">Reference proteome</keyword>
<evidence type="ECO:0000256" key="1">
    <source>
        <dbReference type="ARBA" id="ARBA00002254"/>
    </source>
</evidence>
<feature type="compositionally biased region" description="Basic and acidic residues" evidence="11">
    <location>
        <begin position="1"/>
        <end position="19"/>
    </location>
</feature>
<name>A0ABV6JPH3_9PROT</name>
<feature type="region of interest" description="Disordered" evidence="11">
    <location>
        <begin position="55"/>
        <end position="84"/>
    </location>
</feature>
<keyword evidence="8 10" id="KW-1133">Transmembrane helix</keyword>
<evidence type="ECO:0000256" key="4">
    <source>
        <dbReference type="ARBA" id="ARBA00022475"/>
    </source>
</evidence>
<sequence>MAKSAKTKEAAAEGAEGKPKGGKRKLLFLALPVVLLLAGGGAWFAGLLPFGGGSAHAEAEEGGEAHEAAAPAAHGDAHGASAKAEAGGKNSAFFDMPDIMANLNVPGRRNTFIRLRSKLQLTKPTDAEVAQAQLPKLLDIFQTYLREMRPEELRGSTGTQRLREELIARANIALAPVKVGDVLFTEILVQ</sequence>
<evidence type="ECO:0000313" key="13">
    <source>
        <dbReference type="Proteomes" id="UP001589865"/>
    </source>
</evidence>
<keyword evidence="9 10" id="KW-0472">Membrane</keyword>
<keyword evidence="10" id="KW-0997">Cell inner membrane</keyword>
<dbReference type="RefSeq" id="WP_377043235.1">
    <property type="nucleotide sequence ID" value="NZ_JBHLUN010000003.1"/>
</dbReference>
<protein>
    <recommendedName>
        <fullName evidence="10">Flagellar protein FliL</fullName>
    </recommendedName>
</protein>
<dbReference type="PANTHER" id="PTHR35091">
    <property type="entry name" value="FLAGELLAR PROTEIN FLIL"/>
    <property type="match status" value="1"/>
</dbReference>
<evidence type="ECO:0000256" key="2">
    <source>
        <dbReference type="ARBA" id="ARBA00004162"/>
    </source>
</evidence>
<evidence type="ECO:0000256" key="8">
    <source>
        <dbReference type="ARBA" id="ARBA00022989"/>
    </source>
</evidence>
<keyword evidence="7 10" id="KW-0283">Flagellar rotation</keyword>
<evidence type="ECO:0000313" key="12">
    <source>
        <dbReference type="EMBL" id="MFC0407519.1"/>
    </source>
</evidence>
<keyword evidence="4" id="KW-1003">Cell membrane</keyword>
<evidence type="ECO:0000256" key="10">
    <source>
        <dbReference type="RuleBase" id="RU364125"/>
    </source>
</evidence>
<evidence type="ECO:0000256" key="9">
    <source>
        <dbReference type="ARBA" id="ARBA00023136"/>
    </source>
</evidence>
<keyword evidence="6 10" id="KW-0812">Transmembrane</keyword>
<organism evidence="12 13">
    <name type="scientific">Roseomonas elaeocarpi</name>
    <dbReference type="NCBI Taxonomy" id="907779"/>
    <lineage>
        <taxon>Bacteria</taxon>
        <taxon>Pseudomonadati</taxon>
        <taxon>Pseudomonadota</taxon>
        <taxon>Alphaproteobacteria</taxon>
        <taxon>Acetobacterales</taxon>
        <taxon>Roseomonadaceae</taxon>
        <taxon>Roseomonas</taxon>
    </lineage>
</organism>
<keyword evidence="12" id="KW-0966">Cell projection</keyword>
<keyword evidence="12" id="KW-0969">Cilium</keyword>
<evidence type="ECO:0000256" key="6">
    <source>
        <dbReference type="ARBA" id="ARBA00022692"/>
    </source>
</evidence>
<dbReference type="PANTHER" id="PTHR35091:SF2">
    <property type="entry name" value="FLAGELLAR PROTEIN FLIL"/>
    <property type="match status" value="1"/>
</dbReference>